<dbReference type="PRINTS" id="PR00455">
    <property type="entry name" value="HTHTETR"/>
</dbReference>
<dbReference type="STRING" id="1428628.WN71_008755"/>
<gene>
    <name evidence="4" type="ORF">WN71_008755</name>
</gene>
<dbReference type="PANTHER" id="PTHR30055:SF226">
    <property type="entry name" value="HTH-TYPE TRANSCRIPTIONAL REGULATOR PKSA"/>
    <property type="match status" value="1"/>
</dbReference>
<evidence type="ECO:0000313" key="4">
    <source>
        <dbReference type="EMBL" id="OIJ68264.1"/>
    </source>
</evidence>
<comment type="caution">
    <text evidence="4">The sequence shown here is derived from an EMBL/GenBank/DDBJ whole genome shotgun (WGS) entry which is preliminary data.</text>
</comment>
<dbReference type="Proteomes" id="UP000034196">
    <property type="component" value="Unassembled WGS sequence"/>
</dbReference>
<evidence type="ECO:0000256" key="1">
    <source>
        <dbReference type="ARBA" id="ARBA00023125"/>
    </source>
</evidence>
<dbReference type="InterPro" id="IPR009057">
    <property type="entry name" value="Homeodomain-like_sf"/>
</dbReference>
<dbReference type="PROSITE" id="PS50977">
    <property type="entry name" value="HTH_TETR_2"/>
    <property type="match status" value="1"/>
</dbReference>
<dbReference type="GO" id="GO:0000976">
    <property type="term" value="F:transcription cis-regulatory region binding"/>
    <property type="evidence" value="ECO:0007669"/>
    <property type="project" value="TreeGrafter"/>
</dbReference>
<accession>A0A1J4P0Y5</accession>
<evidence type="ECO:0000313" key="5">
    <source>
        <dbReference type="Proteomes" id="UP000034196"/>
    </source>
</evidence>
<feature type="domain" description="HTH tetR-type" evidence="3">
    <location>
        <begin position="18"/>
        <end position="78"/>
    </location>
</feature>
<proteinExistence type="predicted"/>
<dbReference type="EMBL" id="LAVA02000017">
    <property type="protein sequence ID" value="OIJ68264.1"/>
    <property type="molecule type" value="Genomic_DNA"/>
</dbReference>
<evidence type="ECO:0000256" key="2">
    <source>
        <dbReference type="PROSITE-ProRule" id="PRU00335"/>
    </source>
</evidence>
<dbReference type="RefSeq" id="WP_052743223.1">
    <property type="nucleotide sequence ID" value="NZ_LAVA02000017.1"/>
</dbReference>
<dbReference type="Pfam" id="PF00440">
    <property type="entry name" value="TetR_N"/>
    <property type="match status" value="1"/>
</dbReference>
<dbReference type="OrthoDB" id="9816296at2"/>
<protein>
    <recommendedName>
        <fullName evidence="3">HTH tetR-type domain-containing protein</fullName>
    </recommendedName>
</protein>
<dbReference type="SUPFAM" id="SSF46689">
    <property type="entry name" value="Homeodomain-like"/>
    <property type="match status" value="1"/>
</dbReference>
<sequence>MSQPSRPTRTRRVQQRALNTRELLLDTTVDVLVDQGYAGFSTNAVGEAAGVTRGRLVHHFPTKLALVEATLDHLVELYRAHIPLHLRLITEGPTEGRLVRALDTLWSLKRTREYQACLELMAGVRRDPEMRRALRTFEDNLHTALSEAVHQLAGTRTEQPGFESSLTTTIHAMRGLLLTARALGLGDGELEAEWSAMRGRLVLLFTEFDPDGGP</sequence>
<dbReference type="InterPro" id="IPR050109">
    <property type="entry name" value="HTH-type_TetR-like_transc_reg"/>
</dbReference>
<dbReference type="PANTHER" id="PTHR30055">
    <property type="entry name" value="HTH-TYPE TRANSCRIPTIONAL REGULATOR RUTR"/>
    <property type="match status" value="1"/>
</dbReference>
<name>A0A1J4P0Y5_9ACTN</name>
<evidence type="ECO:0000259" key="3">
    <source>
        <dbReference type="PROSITE" id="PS50977"/>
    </source>
</evidence>
<dbReference type="InterPro" id="IPR001647">
    <property type="entry name" value="HTH_TetR"/>
</dbReference>
<organism evidence="4 5">
    <name type="scientific">Streptomyces mangrovisoli</name>
    <dbReference type="NCBI Taxonomy" id="1428628"/>
    <lineage>
        <taxon>Bacteria</taxon>
        <taxon>Bacillati</taxon>
        <taxon>Actinomycetota</taxon>
        <taxon>Actinomycetes</taxon>
        <taxon>Kitasatosporales</taxon>
        <taxon>Streptomycetaceae</taxon>
        <taxon>Streptomyces</taxon>
    </lineage>
</organism>
<dbReference type="AlphaFoldDB" id="A0A1J4P0Y5"/>
<keyword evidence="5" id="KW-1185">Reference proteome</keyword>
<feature type="DNA-binding region" description="H-T-H motif" evidence="2">
    <location>
        <begin position="41"/>
        <end position="60"/>
    </location>
</feature>
<reference evidence="4" key="1">
    <citation type="submission" date="2016-10" db="EMBL/GenBank/DDBJ databases">
        <title>Genome sequence of Streptomyces mangrovisoli MUSC 149.</title>
        <authorList>
            <person name="Lee L.-H."/>
            <person name="Ser H.-L."/>
        </authorList>
    </citation>
    <scope>NUCLEOTIDE SEQUENCE [LARGE SCALE GENOMIC DNA]</scope>
    <source>
        <strain evidence="4">MUSC 149</strain>
    </source>
</reference>
<dbReference type="Gene3D" id="1.10.357.10">
    <property type="entry name" value="Tetracycline Repressor, domain 2"/>
    <property type="match status" value="1"/>
</dbReference>
<keyword evidence="1 2" id="KW-0238">DNA-binding</keyword>
<dbReference type="GO" id="GO:0003700">
    <property type="term" value="F:DNA-binding transcription factor activity"/>
    <property type="evidence" value="ECO:0007669"/>
    <property type="project" value="TreeGrafter"/>
</dbReference>